<dbReference type="EMBL" id="LXQA010077161">
    <property type="protein sequence ID" value="MCI10669.1"/>
    <property type="molecule type" value="Genomic_DNA"/>
</dbReference>
<dbReference type="Proteomes" id="UP000265520">
    <property type="component" value="Unassembled WGS sequence"/>
</dbReference>
<reference evidence="1 2" key="1">
    <citation type="journal article" date="2018" name="Front. Plant Sci.">
        <title>Red Clover (Trifolium pratense) and Zigzag Clover (T. medium) - A Picture of Genomic Similarities and Differences.</title>
        <authorList>
            <person name="Dluhosova J."/>
            <person name="Istvanek J."/>
            <person name="Nedelnik J."/>
            <person name="Repkova J."/>
        </authorList>
    </citation>
    <scope>NUCLEOTIDE SEQUENCE [LARGE SCALE GENOMIC DNA]</scope>
    <source>
        <strain evidence="2">cv. 10/8</strain>
        <tissue evidence="1">Leaf</tissue>
    </source>
</reference>
<evidence type="ECO:0000313" key="2">
    <source>
        <dbReference type="Proteomes" id="UP000265520"/>
    </source>
</evidence>
<sequence length="48" mass="5521">MRTRLWVESDSRIAIQATKTHLQVPWDLCNRYSLVGYIAFIPTGGLRS</sequence>
<organism evidence="1 2">
    <name type="scientific">Trifolium medium</name>
    <dbReference type="NCBI Taxonomy" id="97028"/>
    <lineage>
        <taxon>Eukaryota</taxon>
        <taxon>Viridiplantae</taxon>
        <taxon>Streptophyta</taxon>
        <taxon>Embryophyta</taxon>
        <taxon>Tracheophyta</taxon>
        <taxon>Spermatophyta</taxon>
        <taxon>Magnoliopsida</taxon>
        <taxon>eudicotyledons</taxon>
        <taxon>Gunneridae</taxon>
        <taxon>Pentapetalae</taxon>
        <taxon>rosids</taxon>
        <taxon>fabids</taxon>
        <taxon>Fabales</taxon>
        <taxon>Fabaceae</taxon>
        <taxon>Papilionoideae</taxon>
        <taxon>50 kb inversion clade</taxon>
        <taxon>NPAAA clade</taxon>
        <taxon>Hologalegina</taxon>
        <taxon>IRL clade</taxon>
        <taxon>Trifolieae</taxon>
        <taxon>Trifolium</taxon>
    </lineage>
</organism>
<dbReference type="AlphaFoldDB" id="A0A392PGQ9"/>
<keyword evidence="2" id="KW-1185">Reference proteome</keyword>
<comment type="caution">
    <text evidence="1">The sequence shown here is derived from an EMBL/GenBank/DDBJ whole genome shotgun (WGS) entry which is preliminary data.</text>
</comment>
<proteinExistence type="predicted"/>
<evidence type="ECO:0000313" key="1">
    <source>
        <dbReference type="EMBL" id="MCI10669.1"/>
    </source>
</evidence>
<accession>A0A392PGQ9</accession>
<name>A0A392PGQ9_9FABA</name>
<protein>
    <submittedName>
        <fullName evidence="1">Uncharacterized protein</fullName>
    </submittedName>
</protein>